<keyword evidence="7" id="KW-1185">Reference proteome</keyword>
<evidence type="ECO:0000256" key="4">
    <source>
        <dbReference type="PROSITE-ProRule" id="PRU00335"/>
    </source>
</evidence>
<dbReference type="Pfam" id="PF00440">
    <property type="entry name" value="TetR_N"/>
    <property type="match status" value="1"/>
</dbReference>
<evidence type="ECO:0000256" key="3">
    <source>
        <dbReference type="ARBA" id="ARBA00023163"/>
    </source>
</evidence>
<comment type="caution">
    <text evidence="6">The sequence shown here is derived from an EMBL/GenBank/DDBJ whole genome shotgun (WGS) entry which is preliminary data.</text>
</comment>
<dbReference type="RefSeq" id="WP_253575345.1">
    <property type="nucleotide sequence ID" value="NZ_JAMFTQ010000001.1"/>
</dbReference>
<protein>
    <submittedName>
        <fullName evidence="6">TetR/AcrR family transcriptional regulator</fullName>
    </submittedName>
</protein>
<dbReference type="Gene3D" id="1.10.10.60">
    <property type="entry name" value="Homeodomain-like"/>
    <property type="match status" value="1"/>
</dbReference>
<keyword evidence="2 4" id="KW-0238">DNA-binding</keyword>
<dbReference type="PROSITE" id="PS50977">
    <property type="entry name" value="HTH_TETR_2"/>
    <property type="match status" value="1"/>
</dbReference>
<dbReference type="PANTHER" id="PTHR30055">
    <property type="entry name" value="HTH-TYPE TRANSCRIPTIONAL REGULATOR RUTR"/>
    <property type="match status" value="1"/>
</dbReference>
<gene>
    <name evidence="6" type="ORF">M5J20_00505</name>
</gene>
<proteinExistence type="predicted"/>
<dbReference type="InterPro" id="IPR001647">
    <property type="entry name" value="HTH_TetR"/>
</dbReference>
<evidence type="ECO:0000313" key="7">
    <source>
        <dbReference type="Proteomes" id="UP001204000"/>
    </source>
</evidence>
<evidence type="ECO:0000256" key="1">
    <source>
        <dbReference type="ARBA" id="ARBA00023015"/>
    </source>
</evidence>
<dbReference type="SUPFAM" id="SSF46689">
    <property type="entry name" value="Homeodomain-like"/>
    <property type="match status" value="1"/>
</dbReference>
<dbReference type="EMBL" id="JAMFTQ010000001">
    <property type="protein sequence ID" value="MCP1386682.1"/>
    <property type="molecule type" value="Genomic_DNA"/>
</dbReference>
<dbReference type="Gene3D" id="1.10.357.10">
    <property type="entry name" value="Tetracycline Repressor, domain 2"/>
    <property type="match status" value="1"/>
</dbReference>
<reference evidence="6" key="1">
    <citation type="submission" date="2022-05" db="EMBL/GenBank/DDBJ databases">
        <title>Corynebacterium sp. TA-R-1 sp. nov., isolated from human feces.</title>
        <authorList>
            <person name="Shamsuzzaman M."/>
            <person name="Dahal R.H."/>
        </authorList>
    </citation>
    <scope>NUCLEOTIDE SEQUENCE</scope>
    <source>
        <strain evidence="6">TA-R-1</strain>
    </source>
</reference>
<evidence type="ECO:0000313" key="6">
    <source>
        <dbReference type="EMBL" id="MCP1386682.1"/>
    </source>
</evidence>
<dbReference type="Proteomes" id="UP001204000">
    <property type="component" value="Unassembled WGS sequence"/>
</dbReference>
<dbReference type="InterPro" id="IPR050109">
    <property type="entry name" value="HTH-type_TetR-like_transc_reg"/>
</dbReference>
<dbReference type="PRINTS" id="PR00455">
    <property type="entry name" value="HTHTETR"/>
</dbReference>
<dbReference type="PANTHER" id="PTHR30055:SF151">
    <property type="entry name" value="TRANSCRIPTIONAL REGULATORY PROTEIN"/>
    <property type="match status" value="1"/>
</dbReference>
<organism evidence="6 7">
    <name type="scientific">Corynebacterium stercoris</name>
    <dbReference type="NCBI Taxonomy" id="2943490"/>
    <lineage>
        <taxon>Bacteria</taxon>
        <taxon>Bacillati</taxon>
        <taxon>Actinomycetota</taxon>
        <taxon>Actinomycetes</taxon>
        <taxon>Mycobacteriales</taxon>
        <taxon>Corynebacteriaceae</taxon>
        <taxon>Corynebacterium</taxon>
    </lineage>
</organism>
<feature type="domain" description="HTH tetR-type" evidence="5">
    <location>
        <begin position="2"/>
        <end position="62"/>
    </location>
</feature>
<accession>A0ABT1FY37</accession>
<feature type="DNA-binding region" description="H-T-H motif" evidence="4">
    <location>
        <begin position="25"/>
        <end position="44"/>
    </location>
</feature>
<dbReference type="InterPro" id="IPR009057">
    <property type="entry name" value="Homeodomain-like_sf"/>
</dbReference>
<name>A0ABT1FY37_9CORY</name>
<evidence type="ECO:0000256" key="2">
    <source>
        <dbReference type="ARBA" id="ARBA00023125"/>
    </source>
</evidence>
<evidence type="ECO:0000259" key="5">
    <source>
        <dbReference type="PROSITE" id="PS50977"/>
    </source>
</evidence>
<sequence>MQLSREAITAAALEILGTYGLADVSMRRLATTLGVAPGALYWHIENKQELIASMAAAIAAPVVENPPADPEALCAALRRAVLGVQDGAEVVVTAIGQPEAQIGGALSETFTRVVAGVAGNQASARDVRAAAHGLIHLTLGAAAVQQSGRQLAQATGEAGAAAGERDAAAEHAAAVRLMLRGLAAQHGDSPAVHYD</sequence>
<keyword evidence="1" id="KW-0805">Transcription regulation</keyword>
<keyword evidence="3" id="KW-0804">Transcription</keyword>